<keyword evidence="8" id="KW-1185">Reference proteome</keyword>
<evidence type="ECO:0000256" key="4">
    <source>
        <dbReference type="ARBA" id="ARBA00035135"/>
    </source>
</evidence>
<dbReference type="Gene3D" id="1.20.5.1150">
    <property type="entry name" value="Ribosomal protein S8"/>
    <property type="match status" value="1"/>
</dbReference>
<dbReference type="GO" id="GO:0006412">
    <property type="term" value="P:translation"/>
    <property type="evidence" value="ECO:0007669"/>
    <property type="project" value="UniProtKB-UniRule"/>
</dbReference>
<feature type="compositionally biased region" description="Basic residues" evidence="6">
    <location>
        <begin position="43"/>
        <end position="62"/>
    </location>
</feature>
<dbReference type="OrthoDB" id="9811907at2"/>
<evidence type="ECO:0000256" key="6">
    <source>
        <dbReference type="SAM" id="MobiDB-lite"/>
    </source>
</evidence>
<dbReference type="GO" id="GO:1990904">
    <property type="term" value="C:ribonucleoprotein complex"/>
    <property type="evidence" value="ECO:0007669"/>
    <property type="project" value="UniProtKB-KW"/>
</dbReference>
<dbReference type="HAMAP" id="MF_00358">
    <property type="entry name" value="Ribosomal_bS21"/>
    <property type="match status" value="1"/>
</dbReference>
<evidence type="ECO:0000256" key="2">
    <source>
        <dbReference type="ARBA" id="ARBA00022980"/>
    </source>
</evidence>
<evidence type="ECO:0000313" key="7">
    <source>
        <dbReference type="EMBL" id="ADK85287.1"/>
    </source>
</evidence>
<keyword evidence="3 5" id="KW-0687">Ribonucleoprotein</keyword>
<name>E1QL22_DESB2</name>
<dbReference type="InterPro" id="IPR001911">
    <property type="entry name" value="Ribosomal_bS21"/>
</dbReference>
<dbReference type="eggNOG" id="COG0828">
    <property type="taxonomic scope" value="Bacteria"/>
</dbReference>
<dbReference type="PROSITE" id="PS01181">
    <property type="entry name" value="RIBOSOMAL_S21"/>
    <property type="match status" value="1"/>
</dbReference>
<evidence type="ECO:0000256" key="5">
    <source>
        <dbReference type="HAMAP-Rule" id="MF_00358"/>
    </source>
</evidence>
<dbReference type="Proteomes" id="UP000009047">
    <property type="component" value="Chromosome"/>
</dbReference>
<dbReference type="GO" id="GO:0005840">
    <property type="term" value="C:ribosome"/>
    <property type="evidence" value="ECO:0007669"/>
    <property type="project" value="UniProtKB-KW"/>
</dbReference>
<keyword evidence="2 5" id="KW-0689">Ribosomal protein</keyword>
<evidence type="ECO:0000313" key="8">
    <source>
        <dbReference type="Proteomes" id="UP000009047"/>
    </source>
</evidence>
<proteinExistence type="inferred from homology"/>
<dbReference type="Pfam" id="PF01165">
    <property type="entry name" value="Ribosomal_S21"/>
    <property type="match status" value="1"/>
</dbReference>
<feature type="region of interest" description="Disordered" evidence="6">
    <location>
        <begin position="36"/>
        <end position="71"/>
    </location>
</feature>
<comment type="similarity">
    <text evidence="1 5">Belongs to the bacterial ribosomal protein bS21 family.</text>
</comment>
<gene>
    <name evidence="5" type="primary">rpsU</name>
    <name evidence="7" type="ordered locus">Deba_1922</name>
</gene>
<organism evidence="7 8">
    <name type="scientific">Desulfarculus baarsii (strain ATCC 33931 / DSM 2075 / LMG 7858 / VKM B-1802 / 2st14)</name>
    <dbReference type="NCBI Taxonomy" id="644282"/>
    <lineage>
        <taxon>Bacteria</taxon>
        <taxon>Pseudomonadati</taxon>
        <taxon>Thermodesulfobacteriota</taxon>
        <taxon>Desulfarculia</taxon>
        <taxon>Desulfarculales</taxon>
        <taxon>Desulfarculaceae</taxon>
        <taxon>Desulfarculus</taxon>
    </lineage>
</organism>
<dbReference type="PANTHER" id="PTHR21109:SF0">
    <property type="entry name" value="SMALL RIBOSOMAL SUBUNIT PROTEIN BS21M"/>
    <property type="match status" value="1"/>
</dbReference>
<evidence type="ECO:0000256" key="1">
    <source>
        <dbReference type="ARBA" id="ARBA00006640"/>
    </source>
</evidence>
<accession>E1QL22</accession>
<dbReference type="PANTHER" id="PTHR21109">
    <property type="entry name" value="MITOCHONDRIAL 28S RIBOSOMAL PROTEIN S21"/>
    <property type="match status" value="1"/>
</dbReference>
<reference evidence="7 8" key="1">
    <citation type="journal article" date="2010" name="Stand. Genomic Sci.">
        <title>Complete genome sequence of Desulfarculus baarsii type strain (2st14).</title>
        <authorList>
            <person name="Sun H."/>
            <person name="Spring S."/>
            <person name="Lapidus A."/>
            <person name="Davenport K."/>
            <person name="Del Rio T.G."/>
            <person name="Tice H."/>
            <person name="Nolan M."/>
            <person name="Copeland A."/>
            <person name="Cheng J.F."/>
            <person name="Lucas S."/>
            <person name="Tapia R."/>
            <person name="Goodwin L."/>
            <person name="Pitluck S."/>
            <person name="Ivanova N."/>
            <person name="Pagani I."/>
            <person name="Mavromatis K."/>
            <person name="Ovchinnikova G."/>
            <person name="Pati A."/>
            <person name="Chen A."/>
            <person name="Palaniappan K."/>
            <person name="Hauser L."/>
            <person name="Chang Y.J."/>
            <person name="Jeffries C.D."/>
            <person name="Detter J.C."/>
            <person name="Han C."/>
            <person name="Rohde M."/>
            <person name="Brambilla E."/>
            <person name="Goker M."/>
            <person name="Woyke T."/>
            <person name="Bristow J."/>
            <person name="Eisen J.A."/>
            <person name="Markowitz V."/>
            <person name="Hugenholtz P."/>
            <person name="Kyrpides N.C."/>
            <person name="Klenk H.P."/>
            <person name="Land M."/>
        </authorList>
    </citation>
    <scope>NUCLEOTIDE SEQUENCE [LARGE SCALE GENOMIC DNA]</scope>
    <source>
        <strain evidence="8">ATCC 33931 / DSM 2075 / LMG 7858 / VKM B-1802 / 2st14</strain>
    </source>
</reference>
<dbReference type="EMBL" id="CP002085">
    <property type="protein sequence ID" value="ADK85287.1"/>
    <property type="molecule type" value="Genomic_DNA"/>
</dbReference>
<dbReference type="HOGENOM" id="CLU_159258_0_2_7"/>
<dbReference type="InterPro" id="IPR038380">
    <property type="entry name" value="Ribosomal_bS21_sf"/>
</dbReference>
<dbReference type="AlphaFoldDB" id="E1QL22"/>
<sequence>MQVQVMDNNVEKAIKALKRKLTKEGVFRQLKEKRWHEKPSDMRRRKQRQARRRMRRQIARARARAEARRHF</sequence>
<dbReference type="GO" id="GO:0003735">
    <property type="term" value="F:structural constituent of ribosome"/>
    <property type="evidence" value="ECO:0007669"/>
    <property type="project" value="InterPro"/>
</dbReference>
<protein>
    <recommendedName>
        <fullName evidence="4 5">Small ribosomal subunit protein bS21</fullName>
    </recommendedName>
</protein>
<dbReference type="NCBIfam" id="TIGR00030">
    <property type="entry name" value="S21p"/>
    <property type="match status" value="1"/>
</dbReference>
<dbReference type="KEGG" id="dbr:Deba_1922"/>
<dbReference type="RefSeq" id="WP_013258728.1">
    <property type="nucleotide sequence ID" value="NC_014365.1"/>
</dbReference>
<evidence type="ECO:0000256" key="3">
    <source>
        <dbReference type="ARBA" id="ARBA00023274"/>
    </source>
</evidence>
<dbReference type="InterPro" id="IPR018278">
    <property type="entry name" value="Ribosomal_bS21_CS"/>
</dbReference>
<dbReference type="STRING" id="644282.Deba_1922"/>